<dbReference type="Proteomes" id="UP000033047">
    <property type="component" value="Unassembled WGS sequence"/>
</dbReference>
<dbReference type="InterPro" id="IPR033985">
    <property type="entry name" value="SusD-like_N"/>
</dbReference>
<evidence type="ECO:0000256" key="1">
    <source>
        <dbReference type="ARBA" id="ARBA00004442"/>
    </source>
</evidence>
<evidence type="ECO:0000313" key="10">
    <source>
        <dbReference type="Proteomes" id="UP000033047"/>
    </source>
</evidence>
<dbReference type="GO" id="GO:0009279">
    <property type="term" value="C:cell outer membrane"/>
    <property type="evidence" value="ECO:0007669"/>
    <property type="project" value="UniProtKB-SubCell"/>
</dbReference>
<gene>
    <name evidence="9" type="ORF">HMPREF1535_01845</name>
</gene>
<evidence type="ECO:0000313" key="9">
    <source>
        <dbReference type="EMBL" id="KKB57192.1"/>
    </source>
</evidence>
<comment type="subcellular location">
    <subcellularLocation>
        <location evidence="1">Cell outer membrane</location>
    </subcellularLocation>
</comment>
<feature type="domain" description="SusD-like N-terminal" evidence="8">
    <location>
        <begin position="76"/>
        <end position="202"/>
    </location>
</feature>
<proteinExistence type="inferred from homology"/>
<comment type="caution">
    <text evidence="9">The sequence shown here is derived from an EMBL/GenBank/DDBJ whole genome shotgun (WGS) entry which is preliminary data.</text>
</comment>
<dbReference type="SUPFAM" id="SSF48452">
    <property type="entry name" value="TPR-like"/>
    <property type="match status" value="1"/>
</dbReference>
<feature type="signal peptide" evidence="6">
    <location>
        <begin position="1"/>
        <end position="20"/>
    </location>
</feature>
<dbReference type="Gene3D" id="1.25.40.390">
    <property type="match status" value="1"/>
</dbReference>
<dbReference type="PROSITE" id="PS51257">
    <property type="entry name" value="PROKAR_LIPOPROTEIN"/>
    <property type="match status" value="1"/>
</dbReference>
<dbReference type="HOGENOM" id="CLU_015553_1_3_10"/>
<dbReference type="CDD" id="cd08977">
    <property type="entry name" value="SusD"/>
    <property type="match status" value="1"/>
</dbReference>
<organism evidence="9 10">
    <name type="scientific">Parabacteroides goldsteinii DSM 19448 = WAL 12034</name>
    <dbReference type="NCBI Taxonomy" id="927665"/>
    <lineage>
        <taxon>Bacteria</taxon>
        <taxon>Pseudomonadati</taxon>
        <taxon>Bacteroidota</taxon>
        <taxon>Bacteroidia</taxon>
        <taxon>Bacteroidales</taxon>
        <taxon>Tannerellaceae</taxon>
        <taxon>Parabacteroides</taxon>
    </lineage>
</organism>
<keyword evidence="4" id="KW-0472">Membrane</keyword>
<evidence type="ECO:0000259" key="7">
    <source>
        <dbReference type="Pfam" id="PF07980"/>
    </source>
</evidence>
<dbReference type="RefSeq" id="WP_046146479.1">
    <property type="nucleotide sequence ID" value="NZ_KQ033912.1"/>
</dbReference>
<feature type="chain" id="PRO_5002489399" description="RagB/SusD domain-containing protein" evidence="6">
    <location>
        <begin position="21"/>
        <end position="514"/>
    </location>
</feature>
<dbReference type="InterPro" id="IPR011990">
    <property type="entry name" value="TPR-like_helical_dom_sf"/>
</dbReference>
<evidence type="ECO:0008006" key="11">
    <source>
        <dbReference type="Google" id="ProtNLM"/>
    </source>
</evidence>
<dbReference type="InterPro" id="IPR012944">
    <property type="entry name" value="SusD_RagB_dom"/>
</dbReference>
<feature type="domain" description="RagB/SusD" evidence="7">
    <location>
        <begin position="264"/>
        <end position="514"/>
    </location>
</feature>
<evidence type="ECO:0000256" key="6">
    <source>
        <dbReference type="SAM" id="SignalP"/>
    </source>
</evidence>
<keyword evidence="3 6" id="KW-0732">Signal</keyword>
<comment type="similarity">
    <text evidence="2">Belongs to the SusD family.</text>
</comment>
<evidence type="ECO:0000256" key="2">
    <source>
        <dbReference type="ARBA" id="ARBA00006275"/>
    </source>
</evidence>
<dbReference type="Pfam" id="PF14322">
    <property type="entry name" value="SusD-like_3"/>
    <property type="match status" value="1"/>
</dbReference>
<dbReference type="AlphaFoldDB" id="A0A0F5JIB9"/>
<evidence type="ECO:0000256" key="3">
    <source>
        <dbReference type="ARBA" id="ARBA00022729"/>
    </source>
</evidence>
<name>A0A0F5JIB9_9BACT</name>
<keyword evidence="5" id="KW-0998">Cell outer membrane</keyword>
<dbReference type="EMBL" id="AQHV01000010">
    <property type="protein sequence ID" value="KKB57192.1"/>
    <property type="molecule type" value="Genomic_DNA"/>
</dbReference>
<evidence type="ECO:0000256" key="5">
    <source>
        <dbReference type="ARBA" id="ARBA00023237"/>
    </source>
</evidence>
<dbReference type="PATRIC" id="fig|927665.4.peg.1884"/>
<dbReference type="STRING" id="927665.HMPREF1535_01845"/>
<accession>A0A0F5JIB9</accession>
<evidence type="ECO:0000259" key="8">
    <source>
        <dbReference type="Pfam" id="PF14322"/>
    </source>
</evidence>
<evidence type="ECO:0000256" key="4">
    <source>
        <dbReference type="ARBA" id="ARBA00023136"/>
    </source>
</evidence>
<protein>
    <recommendedName>
        <fullName evidence="11">RagB/SusD domain-containing protein</fullName>
    </recommendedName>
</protein>
<reference evidence="9 10" key="1">
    <citation type="submission" date="2013-04" db="EMBL/GenBank/DDBJ databases">
        <title>The Genome Sequence of Parabacteroides goldsteinii DSM 19448.</title>
        <authorList>
            <consortium name="The Broad Institute Genomics Platform"/>
            <person name="Earl A."/>
            <person name="Ward D."/>
            <person name="Feldgarden M."/>
            <person name="Gevers D."/>
            <person name="Martens E."/>
            <person name="Sakamoto M."/>
            <person name="Benno Y."/>
            <person name="Song Y."/>
            <person name="Liu C."/>
            <person name="Lee J."/>
            <person name="Bolanos M."/>
            <person name="Vaisanen M.L."/>
            <person name="Finegold S.M."/>
            <person name="Walker B."/>
            <person name="Young S."/>
            <person name="Zeng Q."/>
            <person name="Gargeya S."/>
            <person name="Fitzgerald M."/>
            <person name="Haas B."/>
            <person name="Abouelleil A."/>
            <person name="Allen A.W."/>
            <person name="Alvarado L."/>
            <person name="Arachchi H.M."/>
            <person name="Berlin A.M."/>
            <person name="Chapman S.B."/>
            <person name="Gainer-Dewar J."/>
            <person name="Goldberg J."/>
            <person name="Griggs A."/>
            <person name="Gujja S."/>
            <person name="Hansen M."/>
            <person name="Howarth C."/>
            <person name="Imamovic A."/>
            <person name="Ireland A."/>
            <person name="Larimer J."/>
            <person name="McCowan C."/>
            <person name="Murphy C."/>
            <person name="Pearson M."/>
            <person name="Poon T.W."/>
            <person name="Priest M."/>
            <person name="Roberts A."/>
            <person name="Saif S."/>
            <person name="Shea T."/>
            <person name="Sisk P."/>
            <person name="Sykes S."/>
            <person name="Wortman J."/>
            <person name="Nusbaum C."/>
            <person name="Birren B."/>
        </authorList>
    </citation>
    <scope>NUCLEOTIDE SEQUENCE [LARGE SCALE GENOMIC DNA]</scope>
    <source>
        <strain evidence="9 10">DSM 19448</strain>
    </source>
</reference>
<dbReference type="Pfam" id="PF07980">
    <property type="entry name" value="SusD_RagB"/>
    <property type="match status" value="1"/>
</dbReference>
<sequence>MKKLNIYIFAASVLSLSSCSDSFLNLTPETTITTETFYKTADHFEQATVASYTGLRNIALSGIFMDEMRSDNTFYTYYSGDRGPYNSTEKLALFLDDETVGWSPDRYKGVYSSIAKVNTILGRLDASELTEEEKKTVKAEALFLRAFYYFDLVQHWGGVPLMLQEVTTEAEAFAAKSPAEDVYKQILTDVSEAISLGLPVASTFPQSGRATMGAAKMLRAYCYMSQPTRDYKAAEQDLKDITQMNYGLLDSYEAVFNPANKNSKESIFEIQYIEDGSNAGVHNDIPWRLIPKCSNNDFLMGITFSNYAGTSGGWCVPTEEMIQSYEPGDKRLDASIAVAEGKTDDAEQFTCEEVKTVSDFTPTTGKNFYYFIRKYYHPPYQYAGRAGDNFPVYRYAGTLLLLAENLVAQNRNAEALPYINEVRTRAGLEPLTSVTAEDVADEMRHELAFENHRWTDLVRTGKAIETMTEFGKTMKAKYQWILPSAFEVTGNRLVFAFPLRERQINYLLEQNPGY</sequence>